<organism evidence="1 2">
    <name type="scientific">Prorocentrum cordatum</name>
    <dbReference type="NCBI Taxonomy" id="2364126"/>
    <lineage>
        <taxon>Eukaryota</taxon>
        <taxon>Sar</taxon>
        <taxon>Alveolata</taxon>
        <taxon>Dinophyceae</taxon>
        <taxon>Prorocentrales</taxon>
        <taxon>Prorocentraceae</taxon>
        <taxon>Prorocentrum</taxon>
    </lineage>
</organism>
<gene>
    <name evidence="1" type="ORF">PCOR1329_LOCUS68133</name>
</gene>
<accession>A0ABN9WK25</accession>
<reference evidence="1" key="1">
    <citation type="submission" date="2023-10" db="EMBL/GenBank/DDBJ databases">
        <authorList>
            <person name="Chen Y."/>
            <person name="Shah S."/>
            <person name="Dougan E. K."/>
            <person name="Thang M."/>
            <person name="Chan C."/>
        </authorList>
    </citation>
    <scope>NUCLEOTIDE SEQUENCE [LARGE SCALE GENOMIC DNA]</scope>
</reference>
<sequence length="109" mass="11727">MNSPQRRVKNCNLLNRYLCKLAGMLAYLRPAPLPTGMAEVAEQGKASPIDSLADWAGAARSSGKSLRALLAVLDLAVLDSGAVRAACGCAKPRRNYRIETSDSHHHRPS</sequence>
<evidence type="ECO:0000313" key="1">
    <source>
        <dbReference type="EMBL" id="CAK0886909.1"/>
    </source>
</evidence>
<comment type="caution">
    <text evidence="1">The sequence shown here is derived from an EMBL/GenBank/DDBJ whole genome shotgun (WGS) entry which is preliminary data.</text>
</comment>
<dbReference type="EMBL" id="CAUYUJ010018867">
    <property type="protein sequence ID" value="CAK0886909.1"/>
    <property type="molecule type" value="Genomic_DNA"/>
</dbReference>
<evidence type="ECO:0000313" key="2">
    <source>
        <dbReference type="Proteomes" id="UP001189429"/>
    </source>
</evidence>
<name>A0ABN9WK25_9DINO</name>
<protein>
    <submittedName>
        <fullName evidence="1">Uncharacterized protein</fullName>
    </submittedName>
</protein>
<proteinExistence type="predicted"/>
<keyword evidence="2" id="KW-1185">Reference proteome</keyword>
<dbReference type="Proteomes" id="UP001189429">
    <property type="component" value="Unassembled WGS sequence"/>
</dbReference>